<dbReference type="EMBL" id="CALBWS010000005">
    <property type="protein sequence ID" value="CAH2714079.1"/>
    <property type="molecule type" value="Genomic_DNA"/>
</dbReference>
<comment type="caution">
    <text evidence="7">The sequence shown here is derived from an EMBL/GenBank/DDBJ whole genome shotgun (WGS) entry which is preliminary data.</text>
</comment>
<protein>
    <submittedName>
        <fullName evidence="7">RNA polymerase sigma-B factor</fullName>
    </submittedName>
</protein>
<dbReference type="CDD" id="cd06171">
    <property type="entry name" value="Sigma70_r4"/>
    <property type="match status" value="1"/>
</dbReference>
<accession>A0ABN8KPD0</accession>
<dbReference type="Pfam" id="PF04545">
    <property type="entry name" value="Sigma70_r4"/>
    <property type="match status" value="1"/>
</dbReference>
<evidence type="ECO:0000313" key="7">
    <source>
        <dbReference type="EMBL" id="CAH2714079.1"/>
    </source>
</evidence>
<gene>
    <name evidence="7" type="primary">sigB</name>
    <name evidence="7" type="ORF">BACCIP111895_01233</name>
</gene>
<dbReference type="InterPro" id="IPR013325">
    <property type="entry name" value="RNA_pol_sigma_r2"/>
</dbReference>
<dbReference type="Gene3D" id="1.20.140.160">
    <property type="match status" value="1"/>
</dbReference>
<keyword evidence="1" id="KW-0805">Transcription regulation</keyword>
<dbReference type="NCBIfam" id="TIGR02937">
    <property type="entry name" value="sigma70-ECF"/>
    <property type="match status" value="1"/>
</dbReference>
<evidence type="ECO:0000256" key="2">
    <source>
        <dbReference type="ARBA" id="ARBA00023082"/>
    </source>
</evidence>
<evidence type="ECO:0000313" key="8">
    <source>
        <dbReference type="Proteomes" id="UP000838308"/>
    </source>
</evidence>
<evidence type="ECO:0000256" key="3">
    <source>
        <dbReference type="ARBA" id="ARBA00023125"/>
    </source>
</evidence>
<reference evidence="7" key="1">
    <citation type="submission" date="2022-04" db="EMBL/GenBank/DDBJ databases">
        <authorList>
            <person name="Criscuolo A."/>
        </authorList>
    </citation>
    <scope>NUCLEOTIDE SEQUENCE</scope>
    <source>
        <strain evidence="7">CIP111895</strain>
    </source>
</reference>
<feature type="domain" description="RNA polymerase sigma-70 region 4" evidence="6">
    <location>
        <begin position="204"/>
        <end position="251"/>
    </location>
</feature>
<evidence type="ECO:0000256" key="1">
    <source>
        <dbReference type="ARBA" id="ARBA00023015"/>
    </source>
</evidence>
<dbReference type="SUPFAM" id="SSF88946">
    <property type="entry name" value="Sigma2 domain of RNA polymerase sigma factors"/>
    <property type="match status" value="1"/>
</dbReference>
<dbReference type="PANTHER" id="PTHR30385">
    <property type="entry name" value="SIGMA FACTOR F FLAGELLAR"/>
    <property type="match status" value="1"/>
</dbReference>
<dbReference type="PANTHER" id="PTHR30385:SF4">
    <property type="entry name" value="RNA POLYMERASE SIGMA-E FACTOR"/>
    <property type="match status" value="1"/>
</dbReference>
<keyword evidence="8" id="KW-1185">Reference proteome</keyword>
<feature type="domain" description="RNA polymerase sigma-70 region 2" evidence="5">
    <location>
        <begin position="37"/>
        <end position="105"/>
    </location>
</feature>
<evidence type="ECO:0000256" key="4">
    <source>
        <dbReference type="ARBA" id="ARBA00023163"/>
    </source>
</evidence>
<dbReference type="Gene3D" id="1.10.1740.10">
    <property type="match status" value="1"/>
</dbReference>
<sequence length="262" mass="29955">MKKSHEAHSPKPKERQYSKIQLYQQTKCKQLATKLLLSYKHLVGSTARKLSRDRPDLYDDLFQVGQISLLRSLERYDQKQGSPFEAYARKSIKGSMMNYLRDKAWIKPMPRWMKENWVTVQQAIDELTVKKERSPSISEIADYSNLSMDVTEKVLAGQANAHVASLDAPLNNEHEVITLSEMIGAEAREYQAVETFMDLSLAWSQLSKKEQQILHLSLIEMESQRTIANQLGVSQMTVSRILKQALVKLKQGLAYPISTINA</sequence>
<evidence type="ECO:0000259" key="5">
    <source>
        <dbReference type="Pfam" id="PF04542"/>
    </source>
</evidence>
<organism evidence="7 8">
    <name type="scientific">Neobacillus rhizosphaerae</name>
    <dbReference type="NCBI Taxonomy" id="2880965"/>
    <lineage>
        <taxon>Bacteria</taxon>
        <taxon>Bacillati</taxon>
        <taxon>Bacillota</taxon>
        <taxon>Bacilli</taxon>
        <taxon>Bacillales</taxon>
        <taxon>Bacillaceae</taxon>
        <taxon>Neobacillus</taxon>
    </lineage>
</organism>
<dbReference type="Pfam" id="PF04542">
    <property type="entry name" value="Sigma70_r2"/>
    <property type="match status" value="1"/>
</dbReference>
<dbReference type="RefSeq" id="WP_248734413.1">
    <property type="nucleotide sequence ID" value="NZ_CALBWS010000005.1"/>
</dbReference>
<dbReference type="SUPFAM" id="SSF88659">
    <property type="entry name" value="Sigma3 and sigma4 domains of RNA polymerase sigma factors"/>
    <property type="match status" value="2"/>
</dbReference>
<keyword evidence="3" id="KW-0238">DNA-binding</keyword>
<keyword evidence="4" id="KW-0804">Transcription</keyword>
<dbReference type="InterPro" id="IPR007630">
    <property type="entry name" value="RNA_pol_sigma70_r4"/>
</dbReference>
<dbReference type="InterPro" id="IPR007627">
    <property type="entry name" value="RNA_pol_sigma70_r2"/>
</dbReference>
<dbReference type="InterPro" id="IPR014284">
    <property type="entry name" value="RNA_pol_sigma-70_dom"/>
</dbReference>
<dbReference type="Proteomes" id="UP000838308">
    <property type="component" value="Unassembled WGS sequence"/>
</dbReference>
<proteinExistence type="predicted"/>
<name>A0ABN8KPD0_9BACI</name>
<keyword evidence="2" id="KW-0731">Sigma factor</keyword>
<dbReference type="InterPro" id="IPR013324">
    <property type="entry name" value="RNA_pol_sigma_r3/r4-like"/>
</dbReference>
<evidence type="ECO:0000259" key="6">
    <source>
        <dbReference type="Pfam" id="PF04545"/>
    </source>
</evidence>